<organism evidence="4 5">
    <name type="scientific">Streptomyces filamentosus</name>
    <name type="common">Streptomyces roseosporus</name>
    <dbReference type="NCBI Taxonomy" id="67294"/>
    <lineage>
        <taxon>Bacteria</taxon>
        <taxon>Bacillati</taxon>
        <taxon>Actinomycetota</taxon>
        <taxon>Actinomycetes</taxon>
        <taxon>Kitasatosporales</taxon>
        <taxon>Streptomycetaceae</taxon>
        <taxon>Streptomyces</taxon>
    </lineage>
</organism>
<sequence>MDDIEFVIHWMTCYNGFREAHWQSLPDPLEVFSMLMRTDPFRELDRLTQQLMGPATWSRPSPMPMDAYREGDEYVVAFDLPGVTADAIDIDVERNMLTVKAERRPPAKADDVQMELSERPLGAFSRQIVLADTLDTERIDAHYEAGVLTLRIPIAERAKRRRIAVGGDTGRKEISG</sequence>
<dbReference type="Gene3D" id="2.60.40.790">
    <property type="match status" value="1"/>
</dbReference>
<dbReference type="InterPro" id="IPR002068">
    <property type="entry name" value="A-crystallin/Hsp20_dom"/>
</dbReference>
<evidence type="ECO:0000256" key="2">
    <source>
        <dbReference type="RuleBase" id="RU003616"/>
    </source>
</evidence>
<dbReference type="InterPro" id="IPR031107">
    <property type="entry name" value="Small_HSP"/>
</dbReference>
<dbReference type="PROSITE" id="PS01031">
    <property type="entry name" value="SHSP"/>
    <property type="match status" value="1"/>
</dbReference>
<evidence type="ECO:0000313" key="5">
    <source>
        <dbReference type="Proteomes" id="UP000632849"/>
    </source>
</evidence>
<evidence type="ECO:0000259" key="3">
    <source>
        <dbReference type="PROSITE" id="PS01031"/>
    </source>
</evidence>
<evidence type="ECO:0000256" key="1">
    <source>
        <dbReference type="PROSITE-ProRule" id="PRU00285"/>
    </source>
</evidence>
<feature type="domain" description="SHSP" evidence="3">
    <location>
        <begin position="56"/>
        <end position="168"/>
    </location>
</feature>
<name>A0A919BW12_STRFL</name>
<dbReference type="PANTHER" id="PTHR11527">
    <property type="entry name" value="HEAT-SHOCK PROTEIN 20 FAMILY MEMBER"/>
    <property type="match status" value="1"/>
</dbReference>
<dbReference type="Proteomes" id="UP000632849">
    <property type="component" value="Unassembled WGS sequence"/>
</dbReference>
<reference evidence="4" key="1">
    <citation type="journal article" date="2014" name="Int. J. Syst. Evol. Microbiol.">
        <title>Complete genome sequence of Corynebacterium casei LMG S-19264T (=DSM 44701T), isolated from a smear-ripened cheese.</title>
        <authorList>
            <consortium name="US DOE Joint Genome Institute (JGI-PGF)"/>
            <person name="Walter F."/>
            <person name="Albersmeier A."/>
            <person name="Kalinowski J."/>
            <person name="Ruckert C."/>
        </authorList>
    </citation>
    <scope>NUCLEOTIDE SEQUENCE</scope>
    <source>
        <strain evidence="4">JCM 4122</strain>
    </source>
</reference>
<dbReference type="AlphaFoldDB" id="A0A919BW12"/>
<dbReference type="InterPro" id="IPR008978">
    <property type="entry name" value="HSP20-like_chaperone"/>
</dbReference>
<accession>A0A919BW12</accession>
<protein>
    <recommendedName>
        <fullName evidence="3">SHSP domain-containing protein</fullName>
    </recommendedName>
</protein>
<dbReference type="EMBL" id="BNBE01000004">
    <property type="protein sequence ID" value="GHG24123.1"/>
    <property type="molecule type" value="Genomic_DNA"/>
</dbReference>
<keyword evidence="5" id="KW-1185">Reference proteome</keyword>
<reference evidence="4" key="2">
    <citation type="submission" date="2020-09" db="EMBL/GenBank/DDBJ databases">
        <authorList>
            <person name="Sun Q."/>
            <person name="Ohkuma M."/>
        </authorList>
    </citation>
    <scope>NUCLEOTIDE SEQUENCE</scope>
    <source>
        <strain evidence="4">JCM 4122</strain>
    </source>
</reference>
<evidence type="ECO:0000313" key="4">
    <source>
        <dbReference type="EMBL" id="GHG24123.1"/>
    </source>
</evidence>
<proteinExistence type="inferred from homology"/>
<dbReference type="Pfam" id="PF00011">
    <property type="entry name" value="HSP20"/>
    <property type="match status" value="1"/>
</dbReference>
<gene>
    <name evidence="4" type="ORF">GCM10017667_69650</name>
</gene>
<comment type="similarity">
    <text evidence="1 2">Belongs to the small heat shock protein (HSP20) family.</text>
</comment>
<dbReference type="CDD" id="cd06464">
    <property type="entry name" value="ACD_sHsps-like"/>
    <property type="match status" value="1"/>
</dbReference>
<comment type="caution">
    <text evidence="4">The sequence shown here is derived from an EMBL/GenBank/DDBJ whole genome shotgun (WGS) entry which is preliminary data.</text>
</comment>
<dbReference type="SUPFAM" id="SSF49764">
    <property type="entry name" value="HSP20-like chaperones"/>
    <property type="match status" value="1"/>
</dbReference>